<keyword evidence="1" id="KW-0812">Transmembrane</keyword>
<dbReference type="STRING" id="1121098.HMPREF1534_03091"/>
<protein>
    <submittedName>
        <fullName evidence="2">Uncharacterized protein</fullName>
    </submittedName>
</protein>
<evidence type="ECO:0000256" key="1">
    <source>
        <dbReference type="SAM" id="Phobius"/>
    </source>
</evidence>
<proteinExistence type="predicted"/>
<dbReference type="EMBL" id="AQHY01000036">
    <property type="protein sequence ID" value="EOA53283.1"/>
    <property type="molecule type" value="Genomic_DNA"/>
</dbReference>
<feature type="transmembrane region" description="Helical" evidence="1">
    <location>
        <begin position="16"/>
        <end position="35"/>
    </location>
</feature>
<accession>U6RDL9</accession>
<name>U6RDL9_9BACT</name>
<keyword evidence="1" id="KW-1133">Transmembrane helix</keyword>
<organism evidence="2 3">
    <name type="scientific">Phocaeicola massiliensis B84634 = Timone 84634 = DSM 17679 = JCM 13223</name>
    <dbReference type="NCBI Taxonomy" id="1121098"/>
    <lineage>
        <taxon>Bacteria</taxon>
        <taxon>Pseudomonadati</taxon>
        <taxon>Bacteroidota</taxon>
        <taxon>Bacteroidia</taxon>
        <taxon>Bacteroidales</taxon>
        <taxon>Bacteroidaceae</taxon>
        <taxon>Phocaeicola</taxon>
    </lineage>
</organism>
<dbReference type="AlphaFoldDB" id="U6RDL9"/>
<dbReference type="Proteomes" id="UP000017831">
    <property type="component" value="Unassembled WGS sequence"/>
</dbReference>
<keyword evidence="3" id="KW-1185">Reference proteome</keyword>
<dbReference type="HOGENOM" id="CLU_3354540_0_0_10"/>
<comment type="caution">
    <text evidence="2">The sequence shown here is derived from an EMBL/GenBank/DDBJ whole genome shotgun (WGS) entry which is preliminary data.</text>
</comment>
<gene>
    <name evidence="2" type="ORF">HMPREF1534_03091</name>
</gene>
<reference evidence="2 3" key="1">
    <citation type="submission" date="2013-04" db="EMBL/GenBank/DDBJ databases">
        <title>The Genome Sequence of Bacteroides massiliensis DSM 17679.</title>
        <authorList>
            <consortium name="The Broad Institute Genomics Platform"/>
            <person name="Earl A."/>
            <person name="Ward D."/>
            <person name="Feldgarden M."/>
            <person name="Gevers D."/>
            <person name="Martens E."/>
            <person name="Fenner L."/>
            <person name="Roux V."/>
            <person name="Mallet M.N."/>
            <person name="Raoult D."/>
            <person name="Walker B."/>
            <person name="Young S."/>
            <person name="Zeng Q."/>
            <person name="Gargeya S."/>
            <person name="Fitzgerald M."/>
            <person name="Haas B."/>
            <person name="Abouelleil A."/>
            <person name="Allen A.W."/>
            <person name="Alvarado L."/>
            <person name="Arachchi H.M."/>
            <person name="Berlin A.M."/>
            <person name="Chapman S.B."/>
            <person name="Gainer-Dewar J."/>
            <person name="Goldberg J."/>
            <person name="Griggs A."/>
            <person name="Gujja S."/>
            <person name="Hansen M."/>
            <person name="Howarth C."/>
            <person name="Imamovic A."/>
            <person name="Ireland A."/>
            <person name="Larimer J."/>
            <person name="McCowan C."/>
            <person name="Murphy C."/>
            <person name="Pearson M."/>
            <person name="Poon T.W."/>
            <person name="Priest M."/>
            <person name="Roberts A."/>
            <person name="Saif S."/>
            <person name="Shea T."/>
            <person name="Sisk P."/>
            <person name="Sykes S."/>
            <person name="Wortman J."/>
            <person name="Nusbaum C."/>
            <person name="Birren B."/>
        </authorList>
    </citation>
    <scope>NUCLEOTIDE SEQUENCE [LARGE SCALE GENOMIC DNA]</scope>
    <source>
        <strain evidence="3">B84634 / Timone 84634 / DSM 17679 / JCM 13223</strain>
    </source>
</reference>
<evidence type="ECO:0000313" key="2">
    <source>
        <dbReference type="EMBL" id="EOA53283.1"/>
    </source>
</evidence>
<sequence length="36" mass="3845">MNTTTQTASLKNVKKVFMIATAAEAIFILLLTAAFA</sequence>
<keyword evidence="1" id="KW-0472">Membrane</keyword>
<evidence type="ECO:0000313" key="3">
    <source>
        <dbReference type="Proteomes" id="UP000017831"/>
    </source>
</evidence>